<dbReference type="Proteomes" id="UP000271188">
    <property type="component" value="Chromosome"/>
</dbReference>
<evidence type="ECO:0000313" key="2">
    <source>
        <dbReference type="EMBL" id="VEI74925.1"/>
    </source>
</evidence>
<name>A0A3S5F360_MANHA</name>
<dbReference type="InterPro" id="IPR022742">
    <property type="entry name" value="Hydrolase_4"/>
</dbReference>
<dbReference type="Pfam" id="PF12146">
    <property type="entry name" value="Hydrolase_4"/>
    <property type="match status" value="1"/>
</dbReference>
<dbReference type="Gene3D" id="3.40.50.1820">
    <property type="entry name" value="alpha/beta hydrolase"/>
    <property type="match status" value="1"/>
</dbReference>
<protein>
    <submittedName>
        <fullName evidence="2">Alpha/beta hydrolase family</fullName>
    </submittedName>
</protein>
<sequence>MQKLNIATETGTILHGVLFNSPQARTVMIAITGIHGNFYSNPFYVNLGQTLSANGIDFVYAQTRNAFNQIPIVNAKTGLSQTIGSYNEDFGKALEDVKAYVDFAQKQGYGRIILAGHSLGANKVIHYLAKSQDKRVDKFILLSPANVTHLTNSISEPERAFIRSQVQNGKGQTMLPFELFGWLPCTADTAYQWLYSPVLNNVHQEADGDFSQIGQITHTGALLIGTLDRFTYGDPQSFLHNINRHFPSAEHNTLIFIENTGHTYQQKEQVIADNVLKVIQDWGR</sequence>
<dbReference type="GO" id="GO:0016787">
    <property type="term" value="F:hydrolase activity"/>
    <property type="evidence" value="ECO:0007669"/>
    <property type="project" value="UniProtKB-KW"/>
</dbReference>
<feature type="domain" description="Serine aminopeptidase S33" evidence="1">
    <location>
        <begin position="78"/>
        <end position="150"/>
    </location>
</feature>
<dbReference type="EMBL" id="LR134495">
    <property type="protein sequence ID" value="VEI74925.1"/>
    <property type="molecule type" value="Genomic_DNA"/>
</dbReference>
<reference evidence="2" key="1">
    <citation type="submission" date="2018-12" db="EMBL/GenBank/DDBJ databases">
        <authorList>
            <consortium name="Pathogen Informatics"/>
        </authorList>
    </citation>
    <scope>NUCLEOTIDE SEQUENCE [LARGE SCALE GENOMIC DNA]</scope>
    <source>
        <strain evidence="2">NCTC10643</strain>
    </source>
</reference>
<evidence type="ECO:0000313" key="3">
    <source>
        <dbReference type="Proteomes" id="UP000271188"/>
    </source>
</evidence>
<evidence type="ECO:0000259" key="1">
    <source>
        <dbReference type="Pfam" id="PF12146"/>
    </source>
</evidence>
<keyword evidence="2" id="KW-0378">Hydrolase</keyword>
<organism evidence="2 3">
    <name type="scientific">Mannheimia haemolytica</name>
    <name type="common">Pasteurella haemolytica</name>
    <dbReference type="NCBI Taxonomy" id="75985"/>
    <lineage>
        <taxon>Bacteria</taxon>
        <taxon>Pseudomonadati</taxon>
        <taxon>Pseudomonadota</taxon>
        <taxon>Gammaproteobacteria</taxon>
        <taxon>Pasteurellales</taxon>
        <taxon>Pasteurellaceae</taxon>
        <taxon>Mannheimia</taxon>
    </lineage>
</organism>
<proteinExistence type="predicted"/>
<dbReference type="InterPro" id="IPR029058">
    <property type="entry name" value="AB_hydrolase_fold"/>
</dbReference>
<dbReference type="SUPFAM" id="SSF53474">
    <property type="entry name" value="alpha/beta-Hydrolases"/>
    <property type="match status" value="1"/>
</dbReference>
<accession>A0A3S5F360</accession>
<dbReference type="RefSeq" id="WP_126301244.1">
    <property type="nucleotide sequence ID" value="NZ_LR134495.1"/>
</dbReference>
<dbReference type="AlphaFoldDB" id="A0A3S5F360"/>
<gene>
    <name evidence="2" type="ORF">NCTC10643_00304</name>
</gene>